<proteinExistence type="predicted"/>
<feature type="compositionally biased region" description="Basic and acidic residues" evidence="2">
    <location>
        <begin position="83"/>
        <end position="98"/>
    </location>
</feature>
<sequence length="310" mass="33627">MDNWSSDYESDTTVGLQNIAFRVLSVLGIGLWLHCKGRRRRRLRRAASNSQGREQVAVSSHDAQSFPKYVSGQQMVSKSSSVKRQEGTQGCDKDDSRIEGATSPWSHDAWQRLQLACQRAQQQCISLEDELKRVLREREELQEALSMARGALQPCEQSTGCAAHAAPLLASLPPPRKAVDQKPSKPEAQRMAGATVNLDDATQPWLEHTTPVPSDQSSPFQQDEAASGAHSPAARSGPVLPDTLGGLRLDPVEVAAAMALRQRGFGGGLLNEASIDDVRRRLGFGGSAHSCKNAAQAPTHAMDAFTYYGD</sequence>
<dbReference type="KEGG" id="cme:CYME_CMP040C"/>
<dbReference type="Gramene" id="CMP040CT">
    <property type="protein sequence ID" value="CMP040CT"/>
    <property type="gene ID" value="CMP040C"/>
</dbReference>
<gene>
    <name evidence="4" type="ORF">CYME_CMP040C</name>
</gene>
<feature type="transmembrane region" description="Helical" evidence="3">
    <location>
        <begin position="15"/>
        <end position="35"/>
    </location>
</feature>
<dbReference type="GeneID" id="16995928"/>
<keyword evidence="3" id="KW-0472">Membrane</keyword>
<evidence type="ECO:0000256" key="1">
    <source>
        <dbReference type="SAM" id="Coils"/>
    </source>
</evidence>
<dbReference type="AlphaFoldDB" id="M1VJY5"/>
<feature type="compositionally biased region" description="Polar residues" evidence="2">
    <location>
        <begin position="71"/>
        <end position="82"/>
    </location>
</feature>
<protein>
    <submittedName>
        <fullName evidence="4">Uncharacterized protein</fullName>
    </submittedName>
</protein>
<evidence type="ECO:0000313" key="5">
    <source>
        <dbReference type="Proteomes" id="UP000007014"/>
    </source>
</evidence>
<keyword evidence="3" id="KW-1133">Transmembrane helix</keyword>
<feature type="coiled-coil region" evidence="1">
    <location>
        <begin position="110"/>
        <end position="151"/>
    </location>
</feature>
<feature type="region of interest" description="Disordered" evidence="2">
    <location>
        <begin position="172"/>
        <end position="191"/>
    </location>
</feature>
<feature type="region of interest" description="Disordered" evidence="2">
    <location>
        <begin position="45"/>
        <end position="64"/>
    </location>
</feature>
<feature type="compositionally biased region" description="Basic and acidic residues" evidence="2">
    <location>
        <begin position="177"/>
        <end position="188"/>
    </location>
</feature>
<dbReference type="RefSeq" id="XP_005537739.1">
    <property type="nucleotide sequence ID" value="XM_005537682.1"/>
</dbReference>
<name>M1VJY5_CYAM1</name>
<reference evidence="4 5" key="2">
    <citation type="journal article" date="2007" name="BMC Biol.">
        <title>A 100%-complete sequence reveals unusually simple genomic features in the hot-spring red alga Cyanidioschyzon merolae.</title>
        <authorList>
            <person name="Nozaki H."/>
            <person name="Takano H."/>
            <person name="Misumi O."/>
            <person name="Terasawa K."/>
            <person name="Matsuzaki M."/>
            <person name="Maruyama S."/>
            <person name="Nishida K."/>
            <person name="Yagisawa F."/>
            <person name="Yoshida Y."/>
            <person name="Fujiwara T."/>
            <person name="Takio S."/>
            <person name="Tamura K."/>
            <person name="Chung S.J."/>
            <person name="Nakamura S."/>
            <person name="Kuroiwa H."/>
            <person name="Tanaka K."/>
            <person name="Sato N."/>
            <person name="Kuroiwa T."/>
        </authorList>
    </citation>
    <scope>NUCLEOTIDE SEQUENCE [LARGE SCALE GENOMIC DNA]</scope>
    <source>
        <strain evidence="4 5">10D</strain>
    </source>
</reference>
<keyword evidence="3" id="KW-0812">Transmembrane</keyword>
<keyword evidence="5" id="KW-1185">Reference proteome</keyword>
<feature type="compositionally biased region" description="Polar residues" evidence="2">
    <location>
        <begin position="47"/>
        <end position="63"/>
    </location>
</feature>
<feature type="region of interest" description="Disordered" evidence="2">
    <location>
        <begin position="200"/>
        <end position="242"/>
    </location>
</feature>
<dbReference type="HOGENOM" id="CLU_898217_0_0_1"/>
<accession>M1VJY5</accession>
<reference evidence="4 5" key="1">
    <citation type="journal article" date="2004" name="Nature">
        <title>Genome sequence of the ultrasmall unicellular red alga Cyanidioschyzon merolae 10D.</title>
        <authorList>
            <person name="Matsuzaki M."/>
            <person name="Misumi O."/>
            <person name="Shin-i T."/>
            <person name="Maruyama S."/>
            <person name="Takahara M."/>
            <person name="Miyagishima S."/>
            <person name="Mori T."/>
            <person name="Nishida K."/>
            <person name="Yagisawa F."/>
            <person name="Nishida K."/>
            <person name="Yoshida Y."/>
            <person name="Nishimura Y."/>
            <person name="Nakao S."/>
            <person name="Kobayashi T."/>
            <person name="Momoyama Y."/>
            <person name="Higashiyama T."/>
            <person name="Minoda A."/>
            <person name="Sano M."/>
            <person name="Nomoto H."/>
            <person name="Oishi K."/>
            <person name="Hayashi H."/>
            <person name="Ohta F."/>
            <person name="Nishizaka S."/>
            <person name="Haga S."/>
            <person name="Miura S."/>
            <person name="Morishita T."/>
            <person name="Kabeya Y."/>
            <person name="Terasawa K."/>
            <person name="Suzuki Y."/>
            <person name="Ishii Y."/>
            <person name="Asakawa S."/>
            <person name="Takano H."/>
            <person name="Ohta N."/>
            <person name="Kuroiwa H."/>
            <person name="Tanaka K."/>
            <person name="Shimizu N."/>
            <person name="Sugano S."/>
            <person name="Sato N."/>
            <person name="Nozaki H."/>
            <person name="Ogasawara N."/>
            <person name="Kohara Y."/>
            <person name="Kuroiwa T."/>
        </authorList>
    </citation>
    <scope>NUCLEOTIDE SEQUENCE [LARGE SCALE GENOMIC DNA]</scope>
    <source>
        <strain evidence="4 5">10D</strain>
    </source>
</reference>
<organism evidence="4 5">
    <name type="scientific">Cyanidioschyzon merolae (strain NIES-3377 / 10D)</name>
    <name type="common">Unicellular red alga</name>
    <dbReference type="NCBI Taxonomy" id="280699"/>
    <lineage>
        <taxon>Eukaryota</taxon>
        <taxon>Rhodophyta</taxon>
        <taxon>Bangiophyceae</taxon>
        <taxon>Cyanidiales</taxon>
        <taxon>Cyanidiaceae</taxon>
        <taxon>Cyanidioschyzon</taxon>
    </lineage>
</organism>
<evidence type="ECO:0000313" key="4">
    <source>
        <dbReference type="EMBL" id="BAM81703.1"/>
    </source>
</evidence>
<evidence type="ECO:0000256" key="2">
    <source>
        <dbReference type="SAM" id="MobiDB-lite"/>
    </source>
</evidence>
<feature type="compositionally biased region" description="Polar residues" evidence="2">
    <location>
        <begin position="211"/>
        <end position="221"/>
    </location>
</feature>
<feature type="region of interest" description="Disordered" evidence="2">
    <location>
        <begin position="69"/>
        <end position="102"/>
    </location>
</feature>
<dbReference type="EMBL" id="AP006498">
    <property type="protein sequence ID" value="BAM81703.1"/>
    <property type="molecule type" value="Genomic_DNA"/>
</dbReference>
<evidence type="ECO:0000256" key="3">
    <source>
        <dbReference type="SAM" id="Phobius"/>
    </source>
</evidence>
<dbReference type="Proteomes" id="UP000007014">
    <property type="component" value="Chromosome 16"/>
</dbReference>
<keyword evidence="1" id="KW-0175">Coiled coil</keyword>